<feature type="transmembrane region" description="Helical" evidence="1">
    <location>
        <begin position="235"/>
        <end position="258"/>
    </location>
</feature>
<organism evidence="3 4">
    <name type="scientific">Kribbella albertanoniae</name>
    <dbReference type="NCBI Taxonomy" id="1266829"/>
    <lineage>
        <taxon>Bacteria</taxon>
        <taxon>Bacillati</taxon>
        <taxon>Actinomycetota</taxon>
        <taxon>Actinomycetes</taxon>
        <taxon>Propionibacteriales</taxon>
        <taxon>Kribbellaceae</taxon>
        <taxon>Kribbella</taxon>
    </lineage>
</organism>
<dbReference type="GO" id="GO:0006508">
    <property type="term" value="P:proteolysis"/>
    <property type="evidence" value="ECO:0007669"/>
    <property type="project" value="UniProtKB-KW"/>
</dbReference>
<dbReference type="GO" id="GO:0004175">
    <property type="term" value="F:endopeptidase activity"/>
    <property type="evidence" value="ECO:0007669"/>
    <property type="project" value="UniProtKB-ARBA"/>
</dbReference>
<sequence length="270" mass="28669">MTTTETDRRPRTEPPLAASRRIGWCVLVMLGVPGGYILLAALVLVWIRNPVVATIAVGTIITVTVGCARYLRPRSFAFDPGPGPMDGTQRSPGFWRWVLLAMPVTFLAGQTIALMLYGLVGSPGFDRHREAEQASAQVLVITLTLVVAPLSEEALLRGLTYPLLRKQVGVMTSAVLTSLIFACMHGNLVQAVATAPLGLVLALIAERTRGLWQVVALHSAYNLAAALVPPDAVQALATPVGVTVISAAWVGCLACLFVRVRSRGSAARPG</sequence>
<evidence type="ECO:0000313" key="4">
    <source>
        <dbReference type="Proteomes" id="UP000295075"/>
    </source>
</evidence>
<dbReference type="OrthoDB" id="4177129at2"/>
<dbReference type="Proteomes" id="UP000295075">
    <property type="component" value="Unassembled WGS sequence"/>
</dbReference>
<evidence type="ECO:0000313" key="3">
    <source>
        <dbReference type="EMBL" id="TDC35834.1"/>
    </source>
</evidence>
<feature type="transmembrane region" description="Helical" evidence="1">
    <location>
        <begin position="163"/>
        <end position="182"/>
    </location>
</feature>
<dbReference type="RefSeq" id="WP_132399927.1">
    <property type="nucleotide sequence ID" value="NZ_SMKA01000001.1"/>
</dbReference>
<keyword evidence="1" id="KW-0472">Membrane</keyword>
<comment type="caution">
    <text evidence="3">The sequence shown here is derived from an EMBL/GenBank/DDBJ whole genome shotgun (WGS) entry which is preliminary data.</text>
</comment>
<dbReference type="GO" id="GO:0080120">
    <property type="term" value="P:CAAX-box protein maturation"/>
    <property type="evidence" value="ECO:0007669"/>
    <property type="project" value="UniProtKB-ARBA"/>
</dbReference>
<keyword evidence="4" id="KW-1185">Reference proteome</keyword>
<dbReference type="AlphaFoldDB" id="A0A4R4QJF9"/>
<accession>A0A4R4QJF9</accession>
<dbReference type="InterPro" id="IPR003675">
    <property type="entry name" value="Rce1/LyrA-like_dom"/>
</dbReference>
<feature type="domain" description="CAAX prenyl protease 2/Lysostaphin resistance protein A-like" evidence="2">
    <location>
        <begin position="136"/>
        <end position="223"/>
    </location>
</feature>
<keyword evidence="3" id="KW-0378">Hydrolase</keyword>
<keyword evidence="1" id="KW-0812">Transmembrane</keyword>
<keyword evidence="1" id="KW-1133">Transmembrane helix</keyword>
<evidence type="ECO:0000256" key="1">
    <source>
        <dbReference type="SAM" id="Phobius"/>
    </source>
</evidence>
<keyword evidence="3" id="KW-0482">Metalloprotease</keyword>
<dbReference type="Pfam" id="PF02517">
    <property type="entry name" value="Rce1-like"/>
    <property type="match status" value="1"/>
</dbReference>
<feature type="transmembrane region" description="Helical" evidence="1">
    <location>
        <begin position="134"/>
        <end position="151"/>
    </location>
</feature>
<feature type="transmembrane region" description="Helical" evidence="1">
    <location>
        <begin position="53"/>
        <end position="72"/>
    </location>
</feature>
<proteinExistence type="predicted"/>
<gene>
    <name evidence="3" type="ORF">E1261_00475</name>
</gene>
<feature type="transmembrane region" description="Helical" evidence="1">
    <location>
        <begin position="21"/>
        <end position="47"/>
    </location>
</feature>
<feature type="transmembrane region" description="Helical" evidence="1">
    <location>
        <begin position="93"/>
        <end position="119"/>
    </location>
</feature>
<dbReference type="GO" id="GO:0008237">
    <property type="term" value="F:metallopeptidase activity"/>
    <property type="evidence" value="ECO:0007669"/>
    <property type="project" value="UniProtKB-KW"/>
</dbReference>
<name>A0A4R4QJF9_9ACTN</name>
<evidence type="ECO:0000259" key="2">
    <source>
        <dbReference type="Pfam" id="PF02517"/>
    </source>
</evidence>
<dbReference type="EMBL" id="SMKA01000001">
    <property type="protein sequence ID" value="TDC35834.1"/>
    <property type="molecule type" value="Genomic_DNA"/>
</dbReference>
<protein>
    <submittedName>
        <fullName evidence="3">CPBP family intramembrane metalloprotease</fullName>
    </submittedName>
</protein>
<keyword evidence="3" id="KW-0645">Protease</keyword>
<reference evidence="3 4" key="1">
    <citation type="submission" date="2019-03" db="EMBL/GenBank/DDBJ databases">
        <title>Draft genome sequences of novel Actinobacteria.</title>
        <authorList>
            <person name="Sahin N."/>
            <person name="Ay H."/>
            <person name="Saygin H."/>
        </authorList>
    </citation>
    <scope>NUCLEOTIDE SEQUENCE [LARGE SCALE GENOMIC DNA]</scope>
    <source>
        <strain evidence="3 4">JCM 30547</strain>
    </source>
</reference>